<dbReference type="Pfam" id="PF00005">
    <property type="entry name" value="ABC_tran"/>
    <property type="match status" value="1"/>
</dbReference>
<dbReference type="KEGG" id="seds:AAY24_10905"/>
<dbReference type="SUPFAM" id="SSF52540">
    <property type="entry name" value="P-loop containing nucleoside triphosphate hydrolases"/>
    <property type="match status" value="1"/>
</dbReference>
<dbReference type="GO" id="GO:0016887">
    <property type="term" value="F:ATP hydrolysis activity"/>
    <property type="evidence" value="ECO:0007669"/>
    <property type="project" value="InterPro"/>
</dbReference>
<evidence type="ECO:0000313" key="6">
    <source>
        <dbReference type="EMBL" id="AKH20774.1"/>
    </source>
</evidence>
<keyword evidence="3" id="KW-0547">Nucleotide-binding</keyword>
<evidence type="ECO:0000259" key="5">
    <source>
        <dbReference type="PROSITE" id="PS50893"/>
    </source>
</evidence>
<feature type="domain" description="ABC transporter" evidence="5">
    <location>
        <begin position="6"/>
        <end position="237"/>
    </location>
</feature>
<proteinExistence type="inferred from homology"/>
<dbReference type="SMART" id="SM00382">
    <property type="entry name" value="AAA"/>
    <property type="match status" value="1"/>
</dbReference>
<comment type="similarity">
    <text evidence="1">Belongs to the ABC transporter superfamily.</text>
</comment>
<organism evidence="6 7">
    <name type="scientific">Sedimenticola thiotaurini</name>
    <dbReference type="NCBI Taxonomy" id="1543721"/>
    <lineage>
        <taxon>Bacteria</taxon>
        <taxon>Pseudomonadati</taxon>
        <taxon>Pseudomonadota</taxon>
        <taxon>Gammaproteobacteria</taxon>
        <taxon>Chromatiales</taxon>
        <taxon>Sedimenticolaceae</taxon>
        <taxon>Sedimenticola</taxon>
    </lineage>
</organism>
<keyword evidence="4" id="KW-0067">ATP-binding</keyword>
<dbReference type="InterPro" id="IPR003439">
    <property type="entry name" value="ABC_transporter-like_ATP-bd"/>
</dbReference>
<name>A0A0F7JZL9_9GAMM</name>
<dbReference type="InterPro" id="IPR050153">
    <property type="entry name" value="Metal_Ion_Import_ABC"/>
</dbReference>
<keyword evidence="7" id="KW-1185">Reference proteome</keyword>
<dbReference type="PROSITE" id="PS00211">
    <property type="entry name" value="ABC_TRANSPORTER_1"/>
    <property type="match status" value="1"/>
</dbReference>
<dbReference type="Gene3D" id="3.40.50.300">
    <property type="entry name" value="P-loop containing nucleotide triphosphate hydrolases"/>
    <property type="match status" value="1"/>
</dbReference>
<dbReference type="GO" id="GO:0005524">
    <property type="term" value="F:ATP binding"/>
    <property type="evidence" value="ECO:0007669"/>
    <property type="project" value="UniProtKB-KW"/>
</dbReference>
<sequence length="242" mass="26746">MNAPVVSLQDVSFSYGGPLVLDGVHLEIAEHEFIGIVGPNAGGKSTLLKLMLGLLEPPKGKVRVLGKPPEQSRRQIGYVPQYPQFSRDFPITVEQTVLMGRLGTSGLFGNYRRRDREAARQAMAETEVLNLAARQLCTLSGGQLQRVLVARALACDPRILILDEPTANIDMRIETEIFDLLKRFNERMTIVVVSPDVGFISGYVNRVACLNRTPICHSTASIDGDAIHALYDADVRMVEHRH</sequence>
<evidence type="ECO:0000256" key="1">
    <source>
        <dbReference type="ARBA" id="ARBA00005417"/>
    </source>
</evidence>
<dbReference type="InterPro" id="IPR027417">
    <property type="entry name" value="P-loop_NTPase"/>
</dbReference>
<dbReference type="Proteomes" id="UP000034410">
    <property type="component" value="Chromosome"/>
</dbReference>
<dbReference type="CDD" id="cd03235">
    <property type="entry name" value="ABC_Metallic_Cations"/>
    <property type="match status" value="1"/>
</dbReference>
<evidence type="ECO:0000256" key="4">
    <source>
        <dbReference type="ARBA" id="ARBA00022840"/>
    </source>
</evidence>
<gene>
    <name evidence="6" type="ORF">AAY24_10905</name>
</gene>
<dbReference type="AlphaFoldDB" id="A0A0F7JZL9"/>
<evidence type="ECO:0000256" key="3">
    <source>
        <dbReference type="ARBA" id="ARBA00022741"/>
    </source>
</evidence>
<dbReference type="PANTHER" id="PTHR42734:SF17">
    <property type="entry name" value="METAL TRANSPORT SYSTEM ATP-BINDING PROTEIN TM_0124-RELATED"/>
    <property type="match status" value="1"/>
</dbReference>
<dbReference type="PROSITE" id="PS50893">
    <property type="entry name" value="ABC_TRANSPORTER_2"/>
    <property type="match status" value="1"/>
</dbReference>
<dbReference type="InterPro" id="IPR017871">
    <property type="entry name" value="ABC_transporter-like_CS"/>
</dbReference>
<evidence type="ECO:0000313" key="7">
    <source>
        <dbReference type="Proteomes" id="UP000034410"/>
    </source>
</evidence>
<accession>A0A0F7JZL9</accession>
<keyword evidence="2" id="KW-0813">Transport</keyword>
<evidence type="ECO:0000256" key="2">
    <source>
        <dbReference type="ARBA" id="ARBA00022448"/>
    </source>
</evidence>
<dbReference type="PANTHER" id="PTHR42734">
    <property type="entry name" value="METAL TRANSPORT SYSTEM ATP-BINDING PROTEIN TM_0124-RELATED"/>
    <property type="match status" value="1"/>
</dbReference>
<dbReference type="RefSeq" id="WP_046859704.1">
    <property type="nucleotide sequence ID" value="NZ_CP011412.1"/>
</dbReference>
<dbReference type="FunFam" id="3.40.50.300:FF:000134">
    <property type="entry name" value="Iron-enterobactin ABC transporter ATP-binding protein"/>
    <property type="match status" value="1"/>
</dbReference>
<dbReference type="EMBL" id="CP011412">
    <property type="protein sequence ID" value="AKH20774.1"/>
    <property type="molecule type" value="Genomic_DNA"/>
</dbReference>
<dbReference type="PATRIC" id="fig|1543721.4.peg.2260"/>
<dbReference type="InterPro" id="IPR003593">
    <property type="entry name" value="AAA+_ATPase"/>
</dbReference>
<protein>
    <submittedName>
        <fullName evidence="6">ABC transporter</fullName>
    </submittedName>
</protein>
<dbReference type="OrthoDB" id="9806726at2"/>
<reference evidence="6 7" key="1">
    <citation type="journal article" date="2015" name="Genome Announc.">
        <title>Complete Genome Sequence of Sedimenticola thiotaurini Strain SIP-G1, a Polyphosphate- and Polyhydroxyalkanoate-Accumulating Sulfur-Oxidizing Gammaproteobacterium Isolated from Salt Marsh Sediments.</title>
        <authorList>
            <person name="Flood B.E."/>
            <person name="Jones D.S."/>
            <person name="Bailey J.V."/>
        </authorList>
    </citation>
    <scope>NUCLEOTIDE SEQUENCE [LARGE SCALE GENOMIC DNA]</scope>
    <source>
        <strain evidence="6 7">SIP-G1</strain>
    </source>
</reference>